<dbReference type="OrthoDB" id="2769928at2"/>
<dbReference type="EMBL" id="CP045871">
    <property type="protein sequence ID" value="QGG80274.1"/>
    <property type="molecule type" value="Genomic_DNA"/>
</dbReference>
<dbReference type="Proteomes" id="UP000388235">
    <property type="component" value="Chromosome"/>
</dbReference>
<dbReference type="Pfam" id="PF07366">
    <property type="entry name" value="SnoaL"/>
    <property type="match status" value="2"/>
</dbReference>
<sequence length="321" mass="35289">MQGFDPRWESPEHYVLGITKAIWEGRDIGSLTHYYADDIVVRSSASVIQGNSGIIAATLATLAEFPDRELLGEDVIWSGAGDGFLSSHRLISTATHSHPGVYGAPTGRRVAYRILADCHCQNDQVNDEWLVRDQGAIVRQMGLDPKAFAANLINNEGGAQVCVQPYTEHNDIQGPYRGRGNTHIRGQQLADLITRIMNAELSAIEQTYDRACQLEYPSGQSAQGWKAADQFWLGLRAAFPNAVFSIEHQIGMDGGDLSPRAAVRWTLKGKHDGWGAFGTPSGADVFIMGMTHAEFGPRGLRREWTLIDETAVWKQILLQTG</sequence>
<proteinExistence type="predicted"/>
<dbReference type="AlphaFoldDB" id="A0A5Q2QB33"/>
<accession>A0A5Q2QB33</accession>
<organism evidence="1 2">
    <name type="scientific">Litorivicinus lipolyticus</name>
    <dbReference type="NCBI Taxonomy" id="418701"/>
    <lineage>
        <taxon>Bacteria</taxon>
        <taxon>Pseudomonadati</taxon>
        <taxon>Pseudomonadota</taxon>
        <taxon>Gammaproteobacteria</taxon>
        <taxon>Oceanospirillales</taxon>
        <taxon>Litorivicinaceae</taxon>
        <taxon>Litorivicinus</taxon>
    </lineage>
</organism>
<gene>
    <name evidence="1" type="ORF">GH975_06670</name>
</gene>
<dbReference type="Gene3D" id="3.10.450.50">
    <property type="match status" value="2"/>
</dbReference>
<keyword evidence="2" id="KW-1185">Reference proteome</keyword>
<dbReference type="InterPro" id="IPR032710">
    <property type="entry name" value="NTF2-like_dom_sf"/>
</dbReference>
<dbReference type="PANTHER" id="PTHR38436:SF1">
    <property type="entry name" value="ESTER CYCLASE"/>
    <property type="match status" value="1"/>
</dbReference>
<reference evidence="1 2" key="1">
    <citation type="submission" date="2019-11" db="EMBL/GenBank/DDBJ databases">
        <authorList>
            <person name="Khan S.A."/>
            <person name="Jeon C.O."/>
            <person name="Chun B.H."/>
        </authorList>
    </citation>
    <scope>NUCLEOTIDE SEQUENCE [LARGE SCALE GENOMIC DNA]</scope>
    <source>
        <strain evidence="1 2">IMCC 1097</strain>
    </source>
</reference>
<evidence type="ECO:0000313" key="2">
    <source>
        <dbReference type="Proteomes" id="UP000388235"/>
    </source>
</evidence>
<evidence type="ECO:0000313" key="1">
    <source>
        <dbReference type="EMBL" id="QGG80274.1"/>
    </source>
</evidence>
<protein>
    <submittedName>
        <fullName evidence="1">Nuclear transport factor 2 family protein</fullName>
    </submittedName>
</protein>
<dbReference type="SUPFAM" id="SSF54427">
    <property type="entry name" value="NTF2-like"/>
    <property type="match status" value="2"/>
</dbReference>
<dbReference type="KEGG" id="llp:GH975_06670"/>
<dbReference type="InterPro" id="IPR009959">
    <property type="entry name" value="Cyclase_SnoaL-like"/>
</dbReference>
<dbReference type="PANTHER" id="PTHR38436">
    <property type="entry name" value="POLYKETIDE CYCLASE SNOAL-LIKE DOMAIN"/>
    <property type="match status" value="1"/>
</dbReference>
<dbReference type="RefSeq" id="WP_153713778.1">
    <property type="nucleotide sequence ID" value="NZ_CP045871.1"/>
</dbReference>
<name>A0A5Q2QB33_9GAMM</name>
<dbReference type="GO" id="GO:0030638">
    <property type="term" value="P:polyketide metabolic process"/>
    <property type="evidence" value="ECO:0007669"/>
    <property type="project" value="InterPro"/>
</dbReference>